<dbReference type="PANTHER" id="PTHR42078:SF1">
    <property type="entry name" value="GLUCAN 1, 4-ALPHA-GLUCOSIDASE"/>
    <property type="match status" value="1"/>
</dbReference>
<name>A0AAN6Y009_9PEZI</name>
<feature type="region of interest" description="Disordered" evidence="1">
    <location>
        <begin position="247"/>
        <end position="318"/>
    </location>
</feature>
<feature type="compositionally biased region" description="Low complexity" evidence="1">
    <location>
        <begin position="625"/>
        <end position="637"/>
    </location>
</feature>
<dbReference type="EMBL" id="MU858194">
    <property type="protein sequence ID" value="KAK4209786.1"/>
    <property type="molecule type" value="Genomic_DNA"/>
</dbReference>
<evidence type="ECO:0000256" key="2">
    <source>
        <dbReference type="SAM" id="Phobius"/>
    </source>
</evidence>
<proteinExistence type="predicted"/>
<feature type="region of interest" description="Disordered" evidence="1">
    <location>
        <begin position="593"/>
        <end position="654"/>
    </location>
</feature>
<feature type="compositionally biased region" description="Low complexity" evidence="1">
    <location>
        <begin position="108"/>
        <end position="123"/>
    </location>
</feature>
<comment type="caution">
    <text evidence="4">The sequence shown here is derived from an EMBL/GenBank/DDBJ whole genome shotgun (WGS) entry which is preliminary data.</text>
</comment>
<keyword evidence="2" id="KW-0472">Membrane</keyword>
<evidence type="ECO:0000313" key="5">
    <source>
        <dbReference type="Proteomes" id="UP001301769"/>
    </source>
</evidence>
<protein>
    <recommendedName>
        <fullName evidence="3">DUF7820 domain-containing protein</fullName>
    </recommendedName>
</protein>
<evidence type="ECO:0000256" key="1">
    <source>
        <dbReference type="SAM" id="MobiDB-lite"/>
    </source>
</evidence>
<dbReference type="InterPro" id="IPR056722">
    <property type="entry name" value="DUF7820"/>
</dbReference>
<organism evidence="4 5">
    <name type="scientific">Rhypophila decipiens</name>
    <dbReference type="NCBI Taxonomy" id="261697"/>
    <lineage>
        <taxon>Eukaryota</taxon>
        <taxon>Fungi</taxon>
        <taxon>Dikarya</taxon>
        <taxon>Ascomycota</taxon>
        <taxon>Pezizomycotina</taxon>
        <taxon>Sordariomycetes</taxon>
        <taxon>Sordariomycetidae</taxon>
        <taxon>Sordariales</taxon>
        <taxon>Naviculisporaceae</taxon>
        <taxon>Rhypophila</taxon>
    </lineage>
</organism>
<sequence length="741" mass="80151">MDQASKKNSGIDRRVSTRSSMRISADIGNEEFGAGMIADGFRPPQPEAEGNRTGRETYLSSSSTNVADGSIPSSSIAPNSPPNPEKAAGPRVSFTLRHDGAMGPISQPSAPTRASSTTTDSAPFIQPDGPYEGPSGPSHPYQMYTQDVRAARTMSVTTSSTEPMSETSYAGPRGPAHPYGMYTQNTATDVPQVAPVTHFQGLPDQYQRRLGPEGEDIADMIGPDGHTEQLPPYTRYPDETYARKVRDAENSAEPATGGATVVREPAEPASPETPEVIPPGAGGIGLATRNPEFESTDNLDSPRSRHSARSFSSEGSDHAINTAAAAATNEKAKPLKPWQVWMRKRMWGIVPYWAILMTLVVLTLMVAILGSVIGTFMSRRYKPGRKDGYTDPNSLPSITATYDATPIPTPSDLPPLPTGSFGLAPLTPNRVSNTCFNDTTLSQAWNCYFVMASMTVTVDRKPESEGGEYTVALGCNQSATITNNVYAYGEQPPIVNPVSMELVTDLLEPNRGPAWFRILPYNKTVILPQHFLSPTGSSPPARIKARALRELYPRMGEFKRKGIAKPGDRPWVCNWPQTFLEIFIYPQQNSSWASFTGRPPPPPLQTSEGQTSGGLVRKRQQQAATTTPSTTSSTPTSPFGPVDTGPGFVPPLPPYPRVLKLEERRIGGAPMPDCTQWEIQEDGSAKPALDANGKMIVIQIVENEPPPPGEEGGLGDHSHPFIRRRESGPDVSQCGCMWFLT</sequence>
<evidence type="ECO:0000259" key="3">
    <source>
        <dbReference type="Pfam" id="PF25130"/>
    </source>
</evidence>
<feature type="region of interest" description="Disordered" evidence="1">
    <location>
        <begin position="1"/>
        <end position="183"/>
    </location>
</feature>
<dbReference type="Proteomes" id="UP001301769">
    <property type="component" value="Unassembled WGS sequence"/>
</dbReference>
<feature type="compositionally biased region" description="Polar residues" evidence="1">
    <location>
        <begin position="58"/>
        <end position="67"/>
    </location>
</feature>
<feature type="domain" description="DUF7820" evidence="3">
    <location>
        <begin position="398"/>
        <end position="739"/>
    </location>
</feature>
<feature type="region of interest" description="Disordered" evidence="1">
    <location>
        <begin position="206"/>
        <end position="234"/>
    </location>
</feature>
<dbReference type="PANTHER" id="PTHR42078">
    <property type="entry name" value="GLUCAN 1, 4-ALPHA-GLUCOSIDASE"/>
    <property type="match status" value="1"/>
</dbReference>
<dbReference type="AlphaFoldDB" id="A0AAN6Y009"/>
<keyword evidence="2" id="KW-1133">Transmembrane helix</keyword>
<accession>A0AAN6Y009</accession>
<reference evidence="4" key="1">
    <citation type="journal article" date="2023" name="Mol. Phylogenet. Evol.">
        <title>Genome-scale phylogeny and comparative genomics of the fungal order Sordariales.</title>
        <authorList>
            <person name="Hensen N."/>
            <person name="Bonometti L."/>
            <person name="Westerberg I."/>
            <person name="Brannstrom I.O."/>
            <person name="Guillou S."/>
            <person name="Cros-Aarteil S."/>
            <person name="Calhoun S."/>
            <person name="Haridas S."/>
            <person name="Kuo A."/>
            <person name="Mondo S."/>
            <person name="Pangilinan J."/>
            <person name="Riley R."/>
            <person name="LaButti K."/>
            <person name="Andreopoulos B."/>
            <person name="Lipzen A."/>
            <person name="Chen C."/>
            <person name="Yan M."/>
            <person name="Daum C."/>
            <person name="Ng V."/>
            <person name="Clum A."/>
            <person name="Steindorff A."/>
            <person name="Ohm R.A."/>
            <person name="Martin F."/>
            <person name="Silar P."/>
            <person name="Natvig D.O."/>
            <person name="Lalanne C."/>
            <person name="Gautier V."/>
            <person name="Ament-Velasquez S.L."/>
            <person name="Kruys A."/>
            <person name="Hutchinson M.I."/>
            <person name="Powell A.J."/>
            <person name="Barry K."/>
            <person name="Miller A.N."/>
            <person name="Grigoriev I.V."/>
            <person name="Debuchy R."/>
            <person name="Gladieux P."/>
            <person name="Hiltunen Thoren M."/>
            <person name="Johannesson H."/>
        </authorList>
    </citation>
    <scope>NUCLEOTIDE SEQUENCE</scope>
    <source>
        <strain evidence="4">PSN293</strain>
    </source>
</reference>
<reference evidence="4" key="2">
    <citation type="submission" date="2023-05" db="EMBL/GenBank/DDBJ databases">
        <authorList>
            <consortium name="Lawrence Berkeley National Laboratory"/>
            <person name="Steindorff A."/>
            <person name="Hensen N."/>
            <person name="Bonometti L."/>
            <person name="Westerberg I."/>
            <person name="Brannstrom I.O."/>
            <person name="Guillou S."/>
            <person name="Cros-Aarteil S."/>
            <person name="Calhoun S."/>
            <person name="Haridas S."/>
            <person name="Kuo A."/>
            <person name="Mondo S."/>
            <person name="Pangilinan J."/>
            <person name="Riley R."/>
            <person name="Labutti K."/>
            <person name="Andreopoulos B."/>
            <person name="Lipzen A."/>
            <person name="Chen C."/>
            <person name="Yanf M."/>
            <person name="Daum C."/>
            <person name="Ng V."/>
            <person name="Clum A."/>
            <person name="Ohm R."/>
            <person name="Martin F."/>
            <person name="Silar P."/>
            <person name="Natvig D."/>
            <person name="Lalanne C."/>
            <person name="Gautier V."/>
            <person name="Ament-Velasquez S.L."/>
            <person name="Kruys A."/>
            <person name="Hutchinson M.I."/>
            <person name="Powell A.J."/>
            <person name="Barry K."/>
            <person name="Miller A.N."/>
            <person name="Grigoriev I.V."/>
            <person name="Debuchy R."/>
            <person name="Gladieux P."/>
            <person name="Thoren M.H."/>
            <person name="Johannesson H."/>
        </authorList>
    </citation>
    <scope>NUCLEOTIDE SEQUENCE</scope>
    <source>
        <strain evidence="4">PSN293</strain>
    </source>
</reference>
<gene>
    <name evidence="4" type="ORF">QBC37DRAFT_293875</name>
</gene>
<evidence type="ECO:0000313" key="4">
    <source>
        <dbReference type="EMBL" id="KAK4209786.1"/>
    </source>
</evidence>
<keyword evidence="2" id="KW-0812">Transmembrane</keyword>
<keyword evidence="5" id="KW-1185">Reference proteome</keyword>
<dbReference type="Pfam" id="PF25130">
    <property type="entry name" value="DUF7820"/>
    <property type="match status" value="1"/>
</dbReference>
<feature type="compositionally biased region" description="Low complexity" evidence="1">
    <location>
        <begin position="153"/>
        <end position="168"/>
    </location>
</feature>
<feature type="transmembrane region" description="Helical" evidence="2">
    <location>
        <begin position="352"/>
        <end position="376"/>
    </location>
</feature>